<accession>A0A1T4XCE5</accession>
<organism evidence="2 3">
    <name type="scientific">Agreia bicolorata</name>
    <dbReference type="NCBI Taxonomy" id="110935"/>
    <lineage>
        <taxon>Bacteria</taxon>
        <taxon>Bacillati</taxon>
        <taxon>Actinomycetota</taxon>
        <taxon>Actinomycetes</taxon>
        <taxon>Micrococcales</taxon>
        <taxon>Microbacteriaceae</taxon>
        <taxon>Agreia</taxon>
    </lineage>
</organism>
<dbReference type="Pfam" id="PF13761">
    <property type="entry name" value="DUF4166"/>
    <property type="match status" value="1"/>
</dbReference>
<protein>
    <recommendedName>
        <fullName evidence="1">DUF4166 domain-containing protein</fullName>
    </recommendedName>
</protein>
<gene>
    <name evidence="2" type="ORF">SAMN06295879_0986</name>
</gene>
<evidence type="ECO:0000313" key="2">
    <source>
        <dbReference type="EMBL" id="SKA86835.1"/>
    </source>
</evidence>
<proteinExistence type="predicted"/>
<dbReference type="InterPro" id="IPR025311">
    <property type="entry name" value="DUF4166"/>
</dbReference>
<dbReference type="AlphaFoldDB" id="A0A1T4XCE5"/>
<feature type="domain" description="DUF4166" evidence="1">
    <location>
        <begin position="22"/>
        <end position="203"/>
    </location>
</feature>
<name>A0A1T4XCE5_9MICO</name>
<dbReference type="RefSeq" id="WP_078713553.1">
    <property type="nucleotide sequence ID" value="NZ_FUYG01000002.1"/>
</dbReference>
<dbReference type="EMBL" id="FUYG01000002">
    <property type="protein sequence ID" value="SKA86835.1"/>
    <property type="molecule type" value="Genomic_DNA"/>
</dbReference>
<evidence type="ECO:0000313" key="3">
    <source>
        <dbReference type="Proteomes" id="UP000189735"/>
    </source>
</evidence>
<sequence length="224" mass="24780">MSVGRRSVYQALLGDRVALLQPELSHYVGGAARGEAGIGSGVYEFAGPSKTWLVPLFAATARADALFGDRSRDVGLTVVNVPHSDAHGRLCLSSTRSFAFAGVTRTMQDTMLAGRDGLLHDFLGRTRFLEVSLRLSVSPEGWLRMRSVGTWLWLGRLRVPVPRILSARVDLLERWDTATASQRVDVTLTHPVFGRVFEYRGSFVYDPRAGSVDDVDTARINRRY</sequence>
<evidence type="ECO:0000259" key="1">
    <source>
        <dbReference type="Pfam" id="PF13761"/>
    </source>
</evidence>
<reference evidence="3" key="1">
    <citation type="submission" date="2017-02" db="EMBL/GenBank/DDBJ databases">
        <authorList>
            <person name="Varghese N."/>
            <person name="Submissions S."/>
        </authorList>
    </citation>
    <scope>NUCLEOTIDE SEQUENCE [LARGE SCALE GENOMIC DNA]</scope>
    <source>
        <strain evidence="3">VKM Ac-2052</strain>
    </source>
</reference>
<dbReference type="Proteomes" id="UP000189735">
    <property type="component" value="Unassembled WGS sequence"/>
</dbReference>